<dbReference type="GeneTree" id="ENSGT00390000009477"/>
<dbReference type="GO" id="GO:0031514">
    <property type="term" value="C:motile cilium"/>
    <property type="evidence" value="ECO:0007669"/>
    <property type="project" value="UniProtKB-SubCell"/>
</dbReference>
<dbReference type="GO" id="GO:0005794">
    <property type="term" value="C:Golgi apparatus"/>
    <property type="evidence" value="ECO:0007669"/>
    <property type="project" value="TreeGrafter"/>
</dbReference>
<keyword evidence="11" id="KW-0966">Cell projection</keyword>
<comment type="similarity">
    <text evidence="3">Belongs to the DRC4 family.</text>
</comment>
<keyword evidence="8 13" id="KW-0175">Coiled coil</keyword>
<feature type="compositionally biased region" description="Basic residues" evidence="14">
    <location>
        <begin position="13"/>
        <end position="31"/>
    </location>
</feature>
<dbReference type="GO" id="GO:0005874">
    <property type="term" value="C:microtubule"/>
    <property type="evidence" value="ECO:0007669"/>
    <property type="project" value="UniProtKB-KW"/>
</dbReference>
<reference evidence="16" key="2">
    <citation type="submission" date="2025-09" db="UniProtKB">
        <authorList>
            <consortium name="Ensembl"/>
        </authorList>
    </citation>
    <scope>IDENTIFICATION</scope>
</reference>
<dbReference type="InterPro" id="IPR018979">
    <property type="entry name" value="FERM_N"/>
</dbReference>
<evidence type="ECO:0000256" key="11">
    <source>
        <dbReference type="ARBA" id="ARBA00023273"/>
    </source>
</evidence>
<dbReference type="GO" id="GO:0008017">
    <property type="term" value="F:microtubule binding"/>
    <property type="evidence" value="ECO:0007669"/>
    <property type="project" value="InterPro"/>
</dbReference>
<protein>
    <recommendedName>
        <fullName evidence="4">Dynein regulatory complex subunit 4</fullName>
    </recommendedName>
    <alternativeName>
        <fullName evidence="12">Growth arrest-specific protein 8</fullName>
    </alternativeName>
</protein>
<feature type="coiled-coil region" evidence="13">
    <location>
        <begin position="271"/>
        <end position="414"/>
    </location>
</feature>
<dbReference type="PROSITE" id="PS50057">
    <property type="entry name" value="FERM_3"/>
    <property type="match status" value="1"/>
</dbReference>
<feature type="region of interest" description="Disordered" evidence="14">
    <location>
        <begin position="1"/>
        <end position="38"/>
    </location>
</feature>
<keyword evidence="17" id="KW-1185">Reference proteome</keyword>
<dbReference type="InterPro" id="IPR029071">
    <property type="entry name" value="Ubiquitin-like_domsf"/>
</dbReference>
<dbReference type="Pfam" id="PF09379">
    <property type="entry name" value="FERM_N"/>
    <property type="match status" value="1"/>
</dbReference>
<dbReference type="Gene3D" id="3.10.20.90">
    <property type="entry name" value="Phosphatidylinositol 3-kinase Catalytic Subunit, Chain A, domain 1"/>
    <property type="match status" value="1"/>
</dbReference>
<dbReference type="AlphaFoldDB" id="A0A8C4Q8J8"/>
<dbReference type="InterPro" id="IPR039308">
    <property type="entry name" value="GAS8"/>
</dbReference>
<dbReference type="Proteomes" id="UP000694388">
    <property type="component" value="Unplaced"/>
</dbReference>
<keyword evidence="5" id="KW-0963">Cytoplasm</keyword>
<feature type="coiled-coil region" evidence="13">
    <location>
        <begin position="202"/>
        <end position="229"/>
    </location>
</feature>
<dbReference type="PANTHER" id="PTHR31543">
    <property type="entry name" value="DYNEIN REGULATORY COMPLEX SUBUNIT 4"/>
    <property type="match status" value="1"/>
</dbReference>
<feature type="coiled-coil region" evidence="13">
    <location>
        <begin position="44"/>
        <end position="113"/>
    </location>
</feature>
<dbReference type="InterPro" id="IPR025593">
    <property type="entry name" value="GAS8_dom"/>
</dbReference>
<sequence>MVTFRQRCGLNYPRRRMGPKKKAGGGKKKKKDAPGKDIGILSALSTQEMTKEQLEQQVLQLREELKKEQEERNYFQLERDKIHTFWEITRKQLEEKRAEMRNKDKEMEDAEERHQVEIKVYKQKVKHLLFEQQNSLAEVQIDATVKMKVAEEKYRENEVQLRKHLNRRKLQMKEQEMASSDVVKNVKMKHTETMSHLRDDFNRQVSEIETKYKEKMHQLQEELKLQRKTDLHELEENKNGQINSLVKCHEKSFSDMKNYYNDITLNNLSVINTLKEQLQKSKKHEERMEREMLDLNVQKRQVVDRLEKAQGELVELRKDLENYTKDKRLLANNKVRIKVLEAEKKELKWEMEVLEQRFDKVEEERDELRGHFVTTLNEVQQCSNLQSIVLERKLAALETTLEKKDAQLDKVLSTCNLAPEDVTVVTQKVEDVLDYKNGAIKQLQFELARACKAHNDLLRAYKEKLAAQGLPQVCRRLGIIEVDYFGLHTVRNRSRIPSCWINLRNRLLPQLGSGWSGGVFRLHFKVKFFVEPHFLLQESTRWD</sequence>
<evidence type="ECO:0000313" key="17">
    <source>
        <dbReference type="Proteomes" id="UP000694388"/>
    </source>
</evidence>
<evidence type="ECO:0000256" key="9">
    <source>
        <dbReference type="ARBA" id="ARBA00023069"/>
    </source>
</evidence>
<evidence type="ECO:0000313" key="16">
    <source>
        <dbReference type="Ensembl" id="ENSEBUP00000011324.1"/>
    </source>
</evidence>
<evidence type="ECO:0000256" key="3">
    <source>
        <dbReference type="ARBA" id="ARBA00009859"/>
    </source>
</evidence>
<evidence type="ECO:0000256" key="12">
    <source>
        <dbReference type="ARBA" id="ARBA00031568"/>
    </source>
</evidence>
<evidence type="ECO:0000256" key="14">
    <source>
        <dbReference type="SAM" id="MobiDB-lite"/>
    </source>
</evidence>
<organism evidence="16 17">
    <name type="scientific">Eptatretus burgeri</name>
    <name type="common">Inshore hagfish</name>
    <dbReference type="NCBI Taxonomy" id="7764"/>
    <lineage>
        <taxon>Eukaryota</taxon>
        <taxon>Metazoa</taxon>
        <taxon>Chordata</taxon>
        <taxon>Craniata</taxon>
        <taxon>Vertebrata</taxon>
        <taxon>Cyclostomata</taxon>
        <taxon>Myxini</taxon>
        <taxon>Myxiniformes</taxon>
        <taxon>Myxinidae</taxon>
        <taxon>Eptatretinae</taxon>
        <taxon>Eptatretus</taxon>
    </lineage>
</organism>
<evidence type="ECO:0000256" key="1">
    <source>
        <dbReference type="ARBA" id="ARBA00004230"/>
    </source>
</evidence>
<proteinExistence type="inferred from homology"/>
<keyword evidence="9" id="KW-0969">Cilium</keyword>
<name>A0A8C4Q8J8_EPTBU</name>
<evidence type="ECO:0000256" key="8">
    <source>
        <dbReference type="ARBA" id="ARBA00023054"/>
    </source>
</evidence>
<keyword evidence="6" id="KW-0493">Microtubule</keyword>
<dbReference type="GO" id="GO:0031267">
    <property type="term" value="F:small GTPase binding"/>
    <property type="evidence" value="ECO:0007669"/>
    <property type="project" value="InterPro"/>
</dbReference>
<comment type="subcellular location">
    <subcellularLocation>
        <location evidence="1">Cell projection</location>
        <location evidence="1">Cilium</location>
        <location evidence="1">Flagellum</location>
    </subcellularLocation>
    <subcellularLocation>
        <location evidence="2">Cytoplasm</location>
        <location evidence="2">Cytoskeleton</location>
    </subcellularLocation>
</comment>
<evidence type="ECO:0000256" key="2">
    <source>
        <dbReference type="ARBA" id="ARBA00004245"/>
    </source>
</evidence>
<dbReference type="InterPro" id="IPR000299">
    <property type="entry name" value="FERM_domain"/>
</dbReference>
<keyword evidence="10" id="KW-0206">Cytoskeleton</keyword>
<dbReference type="SUPFAM" id="SSF54236">
    <property type="entry name" value="Ubiquitin-like"/>
    <property type="match status" value="1"/>
</dbReference>
<evidence type="ECO:0000259" key="15">
    <source>
        <dbReference type="PROSITE" id="PS50057"/>
    </source>
</evidence>
<reference evidence="16" key="1">
    <citation type="submission" date="2025-08" db="UniProtKB">
        <authorList>
            <consortium name="Ensembl"/>
        </authorList>
    </citation>
    <scope>IDENTIFICATION</scope>
</reference>
<dbReference type="Pfam" id="PF13851">
    <property type="entry name" value="GAS"/>
    <property type="match status" value="1"/>
</dbReference>
<evidence type="ECO:0000256" key="13">
    <source>
        <dbReference type="SAM" id="Coils"/>
    </source>
</evidence>
<evidence type="ECO:0000256" key="4">
    <source>
        <dbReference type="ARBA" id="ARBA00021301"/>
    </source>
</evidence>
<dbReference type="GO" id="GO:0048870">
    <property type="term" value="P:cell motility"/>
    <property type="evidence" value="ECO:0007669"/>
    <property type="project" value="InterPro"/>
</dbReference>
<evidence type="ECO:0000256" key="10">
    <source>
        <dbReference type="ARBA" id="ARBA00023212"/>
    </source>
</evidence>
<dbReference type="Ensembl" id="ENSEBUT00000011891.1">
    <property type="protein sequence ID" value="ENSEBUP00000011324.1"/>
    <property type="gene ID" value="ENSEBUG00000007271.1"/>
</dbReference>
<evidence type="ECO:0000256" key="6">
    <source>
        <dbReference type="ARBA" id="ARBA00022701"/>
    </source>
</evidence>
<dbReference type="PANTHER" id="PTHR31543:SF0">
    <property type="entry name" value="DYNEIN REGULATORY COMPLEX SUBUNIT 4"/>
    <property type="match status" value="1"/>
</dbReference>
<evidence type="ECO:0000256" key="7">
    <source>
        <dbReference type="ARBA" id="ARBA00022846"/>
    </source>
</evidence>
<evidence type="ECO:0000256" key="5">
    <source>
        <dbReference type="ARBA" id="ARBA00022490"/>
    </source>
</evidence>
<keyword evidence="7" id="KW-0282">Flagellum</keyword>
<feature type="domain" description="FERM" evidence="15">
    <location>
        <begin position="441"/>
        <end position="543"/>
    </location>
</feature>
<accession>A0A8C4Q8J8</accession>